<keyword evidence="2" id="KW-1185">Reference proteome</keyword>
<dbReference type="SUPFAM" id="SSF54197">
    <property type="entry name" value="HIT-like"/>
    <property type="match status" value="1"/>
</dbReference>
<comment type="caution">
    <text evidence="1">The sequence shown here is derived from an EMBL/GenBank/DDBJ whole genome shotgun (WGS) entry which is preliminary data.</text>
</comment>
<gene>
    <name evidence="1" type="ORF">ELY33_12255</name>
</gene>
<dbReference type="InterPro" id="IPR036265">
    <property type="entry name" value="HIT-like_sf"/>
</dbReference>
<sequence>MKEIDKFNKKFITQALGLFAVGSWKVSVRPVQLTPGSMVLSLQREVFSLGDLVKQEAIDMSIAIKEIERILSIVYSPDKINYLALMMIDPIVHFHVIPRYSKSVDISSVSYHDSFWPKPVDLLKQNQSMPSPETVANDLRNYISS</sequence>
<dbReference type="AlphaFoldDB" id="A0A3S0W640"/>
<dbReference type="EMBL" id="RZHG01000021">
    <property type="protein sequence ID" value="RUR29710.1"/>
    <property type="molecule type" value="Genomic_DNA"/>
</dbReference>
<dbReference type="RefSeq" id="WP_126948199.1">
    <property type="nucleotide sequence ID" value="NZ_RZHG01000021.1"/>
</dbReference>
<evidence type="ECO:0000313" key="2">
    <source>
        <dbReference type="Proteomes" id="UP000287336"/>
    </source>
</evidence>
<organism evidence="1 2">
    <name type="scientific">Vreelandella andesensis</name>
    <dbReference type="NCBI Taxonomy" id="447567"/>
    <lineage>
        <taxon>Bacteria</taxon>
        <taxon>Pseudomonadati</taxon>
        <taxon>Pseudomonadota</taxon>
        <taxon>Gammaproteobacteria</taxon>
        <taxon>Oceanospirillales</taxon>
        <taxon>Halomonadaceae</taxon>
        <taxon>Vreelandella</taxon>
    </lineage>
</organism>
<dbReference type="Gene3D" id="3.30.428.10">
    <property type="entry name" value="HIT-like"/>
    <property type="match status" value="1"/>
</dbReference>
<reference evidence="1 2" key="1">
    <citation type="submission" date="2018-12" db="EMBL/GenBank/DDBJ databases">
        <title>three novel Halomonas strain isolated from plants.</title>
        <authorList>
            <person name="Sun C."/>
        </authorList>
    </citation>
    <scope>NUCLEOTIDE SEQUENCE [LARGE SCALE GENOMIC DNA]</scope>
    <source>
        <strain evidence="1 2">DSM 19434</strain>
    </source>
</reference>
<protein>
    <submittedName>
        <fullName evidence="1">HIT family protein</fullName>
    </submittedName>
</protein>
<dbReference type="Proteomes" id="UP000287336">
    <property type="component" value="Unassembled WGS sequence"/>
</dbReference>
<name>A0A3S0W640_9GAMM</name>
<accession>A0A3S0W640</accession>
<proteinExistence type="predicted"/>
<dbReference type="OrthoDB" id="9799145at2"/>
<evidence type="ECO:0000313" key="1">
    <source>
        <dbReference type="EMBL" id="RUR29710.1"/>
    </source>
</evidence>